<proteinExistence type="inferred from homology"/>
<dbReference type="Pfam" id="PF05577">
    <property type="entry name" value="Peptidase_S28"/>
    <property type="match status" value="2"/>
</dbReference>
<accession>A0A212D4F9</accession>
<evidence type="ECO:0000256" key="4">
    <source>
        <dbReference type="ARBA" id="ARBA00022801"/>
    </source>
</evidence>
<dbReference type="PANTHER" id="PTHR11010">
    <property type="entry name" value="PROTEASE S28 PRO-X CARBOXYPEPTIDASE-RELATED"/>
    <property type="match status" value="1"/>
</dbReference>
<dbReference type="OrthoDB" id="1735038at2759"/>
<organism evidence="7 8">
    <name type="scientific">Cervus elaphus hippelaphus</name>
    <name type="common">European red deer</name>
    <dbReference type="NCBI Taxonomy" id="46360"/>
    <lineage>
        <taxon>Eukaryota</taxon>
        <taxon>Metazoa</taxon>
        <taxon>Chordata</taxon>
        <taxon>Craniata</taxon>
        <taxon>Vertebrata</taxon>
        <taxon>Euteleostomi</taxon>
        <taxon>Mammalia</taxon>
        <taxon>Eutheria</taxon>
        <taxon>Laurasiatheria</taxon>
        <taxon>Artiodactyla</taxon>
        <taxon>Ruminantia</taxon>
        <taxon>Pecora</taxon>
        <taxon>Cervidae</taxon>
        <taxon>Cervinae</taxon>
        <taxon>Cervus</taxon>
    </lineage>
</organism>
<evidence type="ECO:0000313" key="7">
    <source>
        <dbReference type="EMBL" id="OWK13140.1"/>
    </source>
</evidence>
<dbReference type="GO" id="GO:0005764">
    <property type="term" value="C:lysosome"/>
    <property type="evidence" value="ECO:0007669"/>
    <property type="project" value="TreeGrafter"/>
</dbReference>
<keyword evidence="5" id="KW-0325">Glycoprotein</keyword>
<gene>
    <name evidence="7" type="ORF">Celaphus_00014527</name>
</gene>
<dbReference type="InterPro" id="IPR029058">
    <property type="entry name" value="AB_hydrolase_fold"/>
</dbReference>
<dbReference type="SUPFAM" id="SSF53474">
    <property type="entry name" value="alpha/beta-Hydrolases"/>
    <property type="match status" value="1"/>
</dbReference>
<dbReference type="GO" id="GO:0070008">
    <property type="term" value="F:serine-type exopeptidase activity"/>
    <property type="evidence" value="ECO:0007669"/>
    <property type="project" value="InterPro"/>
</dbReference>
<evidence type="ECO:0000256" key="2">
    <source>
        <dbReference type="ARBA" id="ARBA00022670"/>
    </source>
</evidence>
<feature type="signal peptide" evidence="6">
    <location>
        <begin position="1"/>
        <end position="24"/>
    </location>
</feature>
<dbReference type="InterPro" id="IPR008758">
    <property type="entry name" value="Peptidase_S28"/>
</dbReference>
<dbReference type="GO" id="GO:0005768">
    <property type="term" value="C:endosome"/>
    <property type="evidence" value="ECO:0007669"/>
    <property type="project" value="TreeGrafter"/>
</dbReference>
<evidence type="ECO:0000313" key="8">
    <source>
        <dbReference type="Proteomes" id="UP000242450"/>
    </source>
</evidence>
<name>A0A212D4F9_CEREH</name>
<keyword evidence="8" id="KW-1185">Reference proteome</keyword>
<dbReference type="GO" id="GO:0006508">
    <property type="term" value="P:proteolysis"/>
    <property type="evidence" value="ECO:0007669"/>
    <property type="project" value="UniProtKB-KW"/>
</dbReference>
<reference evidence="7 8" key="1">
    <citation type="journal article" date="2018" name="Mol. Genet. Genomics">
        <title>The red deer Cervus elaphus genome CerEla1.0: sequencing, annotating, genes, and chromosomes.</title>
        <authorList>
            <person name="Bana N.A."/>
            <person name="Nyiri A."/>
            <person name="Nagy J."/>
            <person name="Frank K."/>
            <person name="Nagy T."/>
            <person name="Steger V."/>
            <person name="Schiller M."/>
            <person name="Lakatos P."/>
            <person name="Sugar L."/>
            <person name="Horn P."/>
            <person name="Barta E."/>
            <person name="Orosz L."/>
        </authorList>
    </citation>
    <scope>NUCLEOTIDE SEQUENCE [LARGE SCALE GENOMIC DNA]</scope>
    <source>
        <strain evidence="7">Hungarian</strain>
    </source>
</reference>
<feature type="non-terminal residue" evidence="7">
    <location>
        <position position="400"/>
    </location>
</feature>
<evidence type="ECO:0000256" key="1">
    <source>
        <dbReference type="ARBA" id="ARBA00011079"/>
    </source>
</evidence>
<keyword evidence="2" id="KW-0645">Protease</keyword>
<dbReference type="EMBL" id="MKHE01000007">
    <property type="protein sequence ID" value="OWK13140.1"/>
    <property type="molecule type" value="Genomic_DNA"/>
</dbReference>
<dbReference type="AlphaFoldDB" id="A0A212D4F9"/>
<dbReference type="GO" id="GO:0008239">
    <property type="term" value="F:dipeptidyl-peptidase activity"/>
    <property type="evidence" value="ECO:0007669"/>
    <property type="project" value="TreeGrafter"/>
</dbReference>
<keyword evidence="4" id="KW-0378">Hydrolase</keyword>
<dbReference type="Gene3D" id="3.40.50.1820">
    <property type="entry name" value="alpha/beta hydrolase"/>
    <property type="match status" value="2"/>
</dbReference>
<dbReference type="Proteomes" id="UP000242450">
    <property type="component" value="Chromosome 7"/>
</dbReference>
<evidence type="ECO:0000256" key="3">
    <source>
        <dbReference type="ARBA" id="ARBA00022729"/>
    </source>
</evidence>
<evidence type="ECO:0000256" key="6">
    <source>
        <dbReference type="SAM" id="SignalP"/>
    </source>
</evidence>
<comment type="similarity">
    <text evidence="1">Belongs to the peptidase S28 family.</text>
</comment>
<comment type="caution">
    <text evidence="7">The sequence shown here is derived from an EMBL/GenBank/DDBJ whole genome shotgun (WGS) entry which is preliminary data.</text>
</comment>
<evidence type="ECO:0000256" key="5">
    <source>
        <dbReference type="ARBA" id="ARBA00023180"/>
    </source>
</evidence>
<keyword evidence="3 6" id="KW-0732">Signal</keyword>
<feature type="chain" id="PRO_5012894331" description="PRSS16" evidence="6">
    <location>
        <begin position="25"/>
        <end position="400"/>
    </location>
</feature>
<evidence type="ECO:0008006" key="9">
    <source>
        <dbReference type="Google" id="ProtNLM"/>
    </source>
</evidence>
<protein>
    <recommendedName>
        <fullName evidence="9">PRSS16</fullName>
    </recommendedName>
</protein>
<dbReference type="PANTHER" id="PTHR11010:SF11">
    <property type="entry name" value="THYMUS-SPECIFIC SERINE PROTEASE"/>
    <property type="match status" value="1"/>
</dbReference>
<sequence>MAIRPVPWLGPLLLVSLWASSAPASLLRRLGEHILRFQESSALGLGLGPDSVTLPKEGWLEQPLDPFNASDRRSFLQNGPVFLHLGGEGSLGPGSVMRGHPANLAPIWGALVISLEHRFYGLSIPAEGLDMAQLRFLSSRHALADVASARLTLSRLFNVSSTSPWICFGGSYAGSLAAWARLKFPHLFFASIASSAPVRAILDFSKYNDCRAAASAAFAEVERRLRASGAARAALRADLGVCGSLERAEDQAELLGALQALVGGAVQYDGQAGAPLSVVTQSLGQKCLSISRAETVAQLRVTELQVSSVGDRQWLYQTCTEFGYYVTCEVPGCPFSQLPALPSQLELCEQVFGLSTSSVAQAVTQTNSYYGGQTPGATQVLFVNEQAAFSSWTEVALLEL</sequence>